<feature type="compositionally biased region" description="Polar residues" evidence="1">
    <location>
        <begin position="126"/>
        <end position="135"/>
    </location>
</feature>
<dbReference type="PANTHER" id="PTHR37218:SF2">
    <property type="entry name" value="COILED-COIL PROTEIN"/>
    <property type="match status" value="1"/>
</dbReference>
<dbReference type="EMBL" id="BEGY01000070">
    <property type="protein sequence ID" value="GAX81756.1"/>
    <property type="molecule type" value="Genomic_DNA"/>
</dbReference>
<protein>
    <submittedName>
        <fullName evidence="2">Uncharacterized protein</fullName>
    </submittedName>
</protein>
<feature type="compositionally biased region" description="Basic and acidic residues" evidence="1">
    <location>
        <begin position="30"/>
        <end position="57"/>
    </location>
</feature>
<name>A0A250XFE1_9CHLO</name>
<comment type="caution">
    <text evidence="2">The sequence shown here is derived from an EMBL/GenBank/DDBJ whole genome shotgun (WGS) entry which is preliminary data.</text>
</comment>
<evidence type="ECO:0000313" key="2">
    <source>
        <dbReference type="EMBL" id="GAX81756.1"/>
    </source>
</evidence>
<gene>
    <name evidence="2" type="ORF">CEUSTIGMA_g9184.t1</name>
</gene>
<dbReference type="OrthoDB" id="547226at2759"/>
<feature type="region of interest" description="Disordered" evidence="1">
    <location>
        <begin position="1"/>
        <end position="143"/>
    </location>
</feature>
<accession>A0A250XFE1</accession>
<feature type="compositionally biased region" description="Basic residues" evidence="1">
    <location>
        <begin position="109"/>
        <end position="118"/>
    </location>
</feature>
<organism evidence="2 3">
    <name type="scientific">Chlamydomonas eustigma</name>
    <dbReference type="NCBI Taxonomy" id="1157962"/>
    <lineage>
        <taxon>Eukaryota</taxon>
        <taxon>Viridiplantae</taxon>
        <taxon>Chlorophyta</taxon>
        <taxon>core chlorophytes</taxon>
        <taxon>Chlorophyceae</taxon>
        <taxon>CS clade</taxon>
        <taxon>Chlamydomonadales</taxon>
        <taxon>Chlamydomonadaceae</taxon>
        <taxon>Chlamydomonas</taxon>
    </lineage>
</organism>
<dbReference type="PANTHER" id="PTHR37218">
    <property type="entry name" value="COILED-COIL PROTEIN"/>
    <property type="match status" value="1"/>
</dbReference>
<evidence type="ECO:0000256" key="1">
    <source>
        <dbReference type="SAM" id="MobiDB-lite"/>
    </source>
</evidence>
<feature type="compositionally biased region" description="Basic and acidic residues" evidence="1">
    <location>
        <begin position="84"/>
        <end position="95"/>
    </location>
</feature>
<keyword evidence="3" id="KW-1185">Reference proteome</keyword>
<dbReference type="Proteomes" id="UP000232323">
    <property type="component" value="Unassembled WGS sequence"/>
</dbReference>
<evidence type="ECO:0000313" key="3">
    <source>
        <dbReference type="Proteomes" id="UP000232323"/>
    </source>
</evidence>
<reference evidence="2 3" key="1">
    <citation type="submission" date="2017-08" db="EMBL/GenBank/DDBJ databases">
        <title>Acidophilic green algal genome provides insights into adaptation to an acidic environment.</title>
        <authorList>
            <person name="Hirooka S."/>
            <person name="Hirose Y."/>
            <person name="Kanesaki Y."/>
            <person name="Higuchi S."/>
            <person name="Fujiwara T."/>
            <person name="Onuma R."/>
            <person name="Era A."/>
            <person name="Ohbayashi R."/>
            <person name="Uzuka A."/>
            <person name="Nozaki H."/>
            <person name="Yoshikawa H."/>
            <person name="Miyagishima S.Y."/>
        </authorList>
    </citation>
    <scope>NUCLEOTIDE SEQUENCE [LARGE SCALE GENOMIC DNA]</scope>
    <source>
        <strain evidence="2 3">NIES-2499</strain>
    </source>
</reference>
<sequence length="250" mass="28000">MMEIKAAMERGQKRAPADSKSKPRSKVKVGKPESDSHASSPKSEHQQEQTTTSDREAPVNPPSSTAPVEKHEPQRRFGSAPDTKGLEEILKDGVKVKTLKQSKKDYLNRKKLKKKGRGLRQEASALEQSLRQQGKVNFGETSDKPLEVHLKRKHWTNQERTASDRCKEIFLKQIEGARRKDEALRAGVPVSVNTVSSRCKKWSAHDALSQAEKERLRTDVIEAYRAQKKGVDGNSHGATMSSLSALVHKY</sequence>
<dbReference type="AlphaFoldDB" id="A0A250XFE1"/>
<feature type="compositionally biased region" description="Basic and acidic residues" evidence="1">
    <location>
        <begin position="1"/>
        <end position="21"/>
    </location>
</feature>
<proteinExistence type="predicted"/>